<dbReference type="EMBL" id="FNFK01000007">
    <property type="protein sequence ID" value="SDJ92576.1"/>
    <property type="molecule type" value="Genomic_DNA"/>
</dbReference>
<evidence type="ECO:0000256" key="1">
    <source>
        <dbReference type="ARBA" id="ARBA00005437"/>
    </source>
</evidence>
<keyword evidence="3" id="KW-1185">Reference proteome</keyword>
<accession>A0A1G8XQ52</accession>
<gene>
    <name evidence="2" type="ORF">SAMN04488098_100748</name>
</gene>
<dbReference type="STRING" id="426701.SAMN04488098_100748"/>
<dbReference type="Proteomes" id="UP000199433">
    <property type="component" value="Unassembled WGS sequence"/>
</dbReference>
<reference evidence="3" key="1">
    <citation type="submission" date="2016-10" db="EMBL/GenBank/DDBJ databases">
        <authorList>
            <person name="Varghese N."/>
            <person name="Submissions S."/>
        </authorList>
    </citation>
    <scope>NUCLEOTIDE SEQUENCE [LARGE SCALE GENOMIC DNA]</scope>
    <source>
        <strain evidence="3">DSM 19181</strain>
    </source>
</reference>
<dbReference type="OrthoDB" id="652307at2"/>
<protein>
    <submittedName>
        <fullName evidence="2">Uncharacterized protein YxjI</fullName>
    </submittedName>
</protein>
<dbReference type="Gene3D" id="2.40.160.200">
    <property type="entry name" value="LURP1-related"/>
    <property type="match status" value="1"/>
</dbReference>
<name>A0A1G8XQ52_9LACT</name>
<comment type="similarity">
    <text evidence="1">Belongs to the LOR family.</text>
</comment>
<dbReference type="AlphaFoldDB" id="A0A1G8XQ52"/>
<organism evidence="2 3">
    <name type="scientific">Alkalibacterium thalassium</name>
    <dbReference type="NCBI Taxonomy" id="426701"/>
    <lineage>
        <taxon>Bacteria</taxon>
        <taxon>Bacillati</taxon>
        <taxon>Bacillota</taxon>
        <taxon>Bacilli</taxon>
        <taxon>Lactobacillales</taxon>
        <taxon>Carnobacteriaceae</taxon>
        <taxon>Alkalibacterium</taxon>
    </lineage>
</organism>
<evidence type="ECO:0000313" key="2">
    <source>
        <dbReference type="EMBL" id="SDJ92576.1"/>
    </source>
</evidence>
<dbReference type="InterPro" id="IPR038595">
    <property type="entry name" value="LOR_sf"/>
</dbReference>
<dbReference type="SUPFAM" id="SSF54518">
    <property type="entry name" value="Tubby C-terminal domain-like"/>
    <property type="match status" value="1"/>
</dbReference>
<dbReference type="InterPro" id="IPR007612">
    <property type="entry name" value="LOR"/>
</dbReference>
<dbReference type="InterPro" id="IPR025659">
    <property type="entry name" value="Tubby-like_C"/>
</dbReference>
<evidence type="ECO:0000313" key="3">
    <source>
        <dbReference type="Proteomes" id="UP000199433"/>
    </source>
</evidence>
<dbReference type="Pfam" id="PF04525">
    <property type="entry name" value="LOR"/>
    <property type="match status" value="1"/>
</dbReference>
<dbReference type="RefSeq" id="WP_091265334.1">
    <property type="nucleotide sequence ID" value="NZ_FNFK01000007.1"/>
</dbReference>
<proteinExistence type="inferred from homology"/>
<sequence>MRFFIKQQVMSLKDRFYVKDEDGRDRYFVEGEFLSFAKKLRIYDENNNEVVYIEQKLWNFLPEFDLFMNNEKVATVKKEWAFFRNNYSIIGQDWHIEGSVTAHDYVIKKKNRVVADINKKWLSWEDAYEINLYEEQDLEILLGVVIVIDCVISAARANSSS</sequence>